<gene>
    <name evidence="3" type="ORF">FM104_14095</name>
</gene>
<evidence type="ECO:0000313" key="4">
    <source>
        <dbReference type="Proteomes" id="UP000196320"/>
    </source>
</evidence>
<evidence type="ECO:0000256" key="1">
    <source>
        <dbReference type="SAM" id="MobiDB-lite"/>
    </source>
</evidence>
<feature type="region of interest" description="Disordered" evidence="1">
    <location>
        <begin position="30"/>
        <end position="66"/>
    </location>
</feature>
<name>A0A1R4KMB1_9MICO</name>
<feature type="signal peptide" evidence="2">
    <location>
        <begin position="1"/>
        <end position="27"/>
    </location>
</feature>
<accession>A0A1R4KMB1</accession>
<keyword evidence="2" id="KW-0732">Signal</keyword>
<dbReference type="Proteomes" id="UP000196320">
    <property type="component" value="Unassembled WGS sequence"/>
</dbReference>
<dbReference type="AlphaFoldDB" id="A0A1R4KMB1"/>
<feature type="chain" id="PRO_5038817585" evidence="2">
    <location>
        <begin position="28"/>
        <end position="224"/>
    </location>
</feature>
<reference evidence="3 4" key="1">
    <citation type="submission" date="2017-02" db="EMBL/GenBank/DDBJ databases">
        <authorList>
            <person name="Peterson S.W."/>
        </authorList>
    </citation>
    <scope>NUCLEOTIDE SEQUENCE [LARGE SCALE GENOMIC DNA]</scope>
    <source>
        <strain evidence="3 4">B Mb 05.01</strain>
    </source>
</reference>
<evidence type="ECO:0000313" key="3">
    <source>
        <dbReference type="EMBL" id="SJN45521.1"/>
    </source>
</evidence>
<proteinExistence type="predicted"/>
<evidence type="ECO:0000256" key="2">
    <source>
        <dbReference type="SAM" id="SignalP"/>
    </source>
</evidence>
<protein>
    <submittedName>
        <fullName evidence="3">Uncharacterized protein</fullName>
    </submittedName>
</protein>
<keyword evidence="4" id="KW-1185">Reference proteome</keyword>
<dbReference type="EMBL" id="FUKO01000037">
    <property type="protein sequence ID" value="SJN45521.1"/>
    <property type="molecule type" value="Genomic_DNA"/>
</dbReference>
<sequence>MRHITLRAVAGAAAIAITLPLSGCISASIPDQPVKTPEPGPTQTTEEADATEAPITPPDSSVLPPELSFADGAALAPGTIAQWGDGLMMDDNWGISKADDGNGGWEYKTADGTCTATFWQGAVFDMTATEDKEASDFVLGAILGIEPSVLGDKADTGAFTYMTRGNTDVEQRFAVGSEPNRSWVVAARGFAQLESAVYVIVDCASDQAGNIAGEVFEKSPVVIG</sequence>
<organism evidence="3 4">
    <name type="scientific">Microbacterium esteraromaticum</name>
    <dbReference type="NCBI Taxonomy" id="57043"/>
    <lineage>
        <taxon>Bacteria</taxon>
        <taxon>Bacillati</taxon>
        <taxon>Actinomycetota</taxon>
        <taxon>Actinomycetes</taxon>
        <taxon>Micrococcales</taxon>
        <taxon>Microbacteriaceae</taxon>
        <taxon>Microbacterium</taxon>
    </lineage>
</organism>